<feature type="compositionally biased region" description="Low complexity" evidence="1">
    <location>
        <begin position="29"/>
        <end position="40"/>
    </location>
</feature>
<comment type="caution">
    <text evidence="2">The sequence shown here is derived from an EMBL/GenBank/DDBJ whole genome shotgun (WGS) entry which is preliminary data.</text>
</comment>
<gene>
    <name evidence="2" type="ORF">JOF56_005794</name>
</gene>
<keyword evidence="3" id="KW-1185">Reference proteome</keyword>
<accession>A0ABS4TM41</accession>
<feature type="compositionally biased region" description="Basic and acidic residues" evidence="1">
    <location>
        <begin position="1"/>
        <end position="28"/>
    </location>
</feature>
<reference evidence="2 3" key="1">
    <citation type="submission" date="2021-03" db="EMBL/GenBank/DDBJ databases">
        <title>Sequencing the genomes of 1000 actinobacteria strains.</title>
        <authorList>
            <person name="Klenk H.-P."/>
        </authorList>
    </citation>
    <scope>NUCLEOTIDE SEQUENCE [LARGE SCALE GENOMIC DNA]</scope>
    <source>
        <strain evidence="2 3">DSM 46670</strain>
    </source>
</reference>
<evidence type="ECO:0000256" key="1">
    <source>
        <dbReference type="SAM" id="MobiDB-lite"/>
    </source>
</evidence>
<feature type="region of interest" description="Disordered" evidence="1">
    <location>
        <begin position="1"/>
        <end position="108"/>
    </location>
</feature>
<evidence type="ECO:0000313" key="2">
    <source>
        <dbReference type="EMBL" id="MBP2325409.1"/>
    </source>
</evidence>
<dbReference type="Proteomes" id="UP001519332">
    <property type="component" value="Unassembled WGS sequence"/>
</dbReference>
<proteinExistence type="predicted"/>
<feature type="compositionally biased region" description="Basic and acidic residues" evidence="1">
    <location>
        <begin position="68"/>
        <end position="95"/>
    </location>
</feature>
<organism evidence="2 3">
    <name type="scientific">Kibdelosporangium banguiense</name>
    <dbReference type="NCBI Taxonomy" id="1365924"/>
    <lineage>
        <taxon>Bacteria</taxon>
        <taxon>Bacillati</taxon>
        <taxon>Actinomycetota</taxon>
        <taxon>Actinomycetes</taxon>
        <taxon>Pseudonocardiales</taxon>
        <taxon>Pseudonocardiaceae</taxon>
        <taxon>Kibdelosporangium</taxon>
    </lineage>
</organism>
<sequence length="191" mass="21442">MTLQPNDRKHEHTPEFQDEAQQKTERAAAKTGARRAGASAQKDVPSQKDVPAQKDAADQGPDSVANQDRAKVENRPEGGLRPDSKHHAPDSRKPAAAENQAPVASRTRLFEEQEVTRFREQWRELQAGFVDEPRSAVREADTLVTQMMDSLTSQLAAQKRALQGESDAVDTERLRVTLQRYRSLFDQMLQV</sequence>
<evidence type="ECO:0000313" key="3">
    <source>
        <dbReference type="Proteomes" id="UP001519332"/>
    </source>
</evidence>
<protein>
    <submittedName>
        <fullName evidence="2">Uncharacterized protein</fullName>
    </submittedName>
</protein>
<dbReference type="RefSeq" id="WP_209642612.1">
    <property type="nucleotide sequence ID" value="NZ_JAGINW010000001.1"/>
</dbReference>
<dbReference type="EMBL" id="JAGINW010000001">
    <property type="protein sequence ID" value="MBP2325409.1"/>
    <property type="molecule type" value="Genomic_DNA"/>
</dbReference>
<name>A0ABS4TM41_9PSEU</name>